<sequence>MRRVSWGLATLATVAALLGAVPAPSPTPESGDPWVAPRILGGTGVPDGGQVPDGGRSPGRNGVSVDAREERPKPPPKAPTLTFLAEQGGLWRTDVPHDAGGRLRTVPGAVAAPHEAEGVVTVRVEVETGLGVDGHEFARQVMDTLNDPRGWGHDGSVVFARTDGEADVDLTLASPATTDELCAPVDTGGTVSCGRVGYAVLNAVRWAQGAEPFLEAGGTVAEYRQYLVNHEVGHVIGHGHVACPAPGETAPVMVQQTLGLGGCLPNGWPAG</sequence>
<comment type="caution">
    <text evidence="4">The sequence shown here is derived from an EMBL/GenBank/DDBJ whole genome shotgun (WGS) entry which is preliminary data.</text>
</comment>
<reference evidence="4 5" key="1">
    <citation type="submission" date="2020-08" db="EMBL/GenBank/DDBJ databases">
        <title>A Genomic Blueprint of the Chicken Gut Microbiome.</title>
        <authorList>
            <person name="Gilroy R."/>
            <person name="Ravi A."/>
            <person name="Getino M."/>
            <person name="Pursley I."/>
            <person name="Horton D.L."/>
            <person name="Alikhan N.-F."/>
            <person name="Baker D."/>
            <person name="Gharbi K."/>
            <person name="Hall N."/>
            <person name="Watson M."/>
            <person name="Adriaenssens E.M."/>
            <person name="Foster-Nyarko E."/>
            <person name="Jarju S."/>
            <person name="Secka A."/>
            <person name="Antonio M."/>
            <person name="Oren A."/>
            <person name="Chaudhuri R."/>
            <person name="La Ragione R.M."/>
            <person name="Hildebrand F."/>
            <person name="Pallen M.J."/>
        </authorList>
    </citation>
    <scope>NUCLEOTIDE SEQUENCE [LARGE SCALE GENOMIC DNA]</scope>
    <source>
        <strain evidence="4 5">Sa1BUA1</strain>
    </source>
</reference>
<evidence type="ECO:0000313" key="4">
    <source>
        <dbReference type="EMBL" id="MBD8062787.1"/>
    </source>
</evidence>
<dbReference type="Pfam" id="PF11350">
    <property type="entry name" value="DUF3152"/>
    <property type="match status" value="1"/>
</dbReference>
<evidence type="ECO:0000256" key="1">
    <source>
        <dbReference type="SAM" id="MobiDB-lite"/>
    </source>
</evidence>
<evidence type="ECO:0000256" key="2">
    <source>
        <dbReference type="SAM" id="SignalP"/>
    </source>
</evidence>
<evidence type="ECO:0000259" key="3">
    <source>
        <dbReference type="Pfam" id="PF11350"/>
    </source>
</evidence>
<dbReference type="EMBL" id="JACSPO010000005">
    <property type="protein sequence ID" value="MBD8062787.1"/>
    <property type="molecule type" value="Genomic_DNA"/>
</dbReference>
<feature type="domain" description="DUF3152" evidence="3">
    <location>
        <begin position="95"/>
        <end position="260"/>
    </location>
</feature>
<dbReference type="Proteomes" id="UP000661894">
    <property type="component" value="Unassembled WGS sequence"/>
</dbReference>
<keyword evidence="5" id="KW-1185">Reference proteome</keyword>
<protein>
    <submittedName>
        <fullName evidence="4">DUF3152 domain-containing protein</fullName>
    </submittedName>
</protein>
<evidence type="ECO:0000313" key="5">
    <source>
        <dbReference type="Proteomes" id="UP000661894"/>
    </source>
</evidence>
<organism evidence="4 5">
    <name type="scientific">Oceanitalea stevensii</name>
    <dbReference type="NCBI Taxonomy" id="2763072"/>
    <lineage>
        <taxon>Bacteria</taxon>
        <taxon>Bacillati</taxon>
        <taxon>Actinomycetota</taxon>
        <taxon>Actinomycetes</taxon>
        <taxon>Micrococcales</taxon>
        <taxon>Bogoriellaceae</taxon>
        <taxon>Georgenia</taxon>
    </lineage>
</organism>
<gene>
    <name evidence="4" type="ORF">H9624_10665</name>
</gene>
<name>A0ABR8Z369_9MICO</name>
<proteinExistence type="predicted"/>
<keyword evidence="2" id="KW-0732">Signal</keyword>
<dbReference type="InterPro" id="IPR022603">
    <property type="entry name" value="DUF3152"/>
</dbReference>
<feature type="region of interest" description="Disordered" evidence="1">
    <location>
        <begin position="21"/>
        <end position="81"/>
    </location>
</feature>
<feature type="signal peptide" evidence="2">
    <location>
        <begin position="1"/>
        <end position="23"/>
    </location>
</feature>
<dbReference type="RefSeq" id="WP_251839887.1">
    <property type="nucleotide sequence ID" value="NZ_JACSPO010000005.1"/>
</dbReference>
<dbReference type="SUPFAM" id="SSF55486">
    <property type="entry name" value="Metalloproteases ('zincins'), catalytic domain"/>
    <property type="match status" value="1"/>
</dbReference>
<feature type="chain" id="PRO_5046935250" evidence="2">
    <location>
        <begin position="24"/>
        <end position="271"/>
    </location>
</feature>
<accession>A0ABR8Z369</accession>